<protein>
    <recommendedName>
        <fullName evidence="8">Fibrinogen C-terminal domain-containing protein</fullName>
    </recommendedName>
</protein>
<dbReference type="Gene3D" id="4.10.530.10">
    <property type="entry name" value="Gamma-fibrinogen Carboxyl Terminal Fragment, domain 2"/>
    <property type="match status" value="1"/>
</dbReference>
<comment type="subcellular location">
    <subcellularLocation>
        <location evidence="1">Secreted</location>
    </subcellularLocation>
</comment>
<dbReference type="InterPro" id="IPR014716">
    <property type="entry name" value="Fibrinogen_a/b/g_C_1"/>
</dbReference>
<feature type="compositionally biased region" description="Basic and acidic residues" evidence="7">
    <location>
        <begin position="128"/>
        <end position="139"/>
    </location>
</feature>
<dbReference type="NCBIfam" id="NF040941">
    <property type="entry name" value="GGGWT_bact"/>
    <property type="match status" value="1"/>
</dbReference>
<evidence type="ECO:0000256" key="1">
    <source>
        <dbReference type="ARBA" id="ARBA00004613"/>
    </source>
</evidence>
<dbReference type="GeneTree" id="ENSGT00940000164607"/>
<name>A0A8C3HR88_CHRPI</name>
<dbReference type="GO" id="GO:0005576">
    <property type="term" value="C:extracellular region"/>
    <property type="evidence" value="ECO:0007669"/>
    <property type="project" value="UniProtKB-SubCell"/>
</dbReference>
<dbReference type="GO" id="GO:0007596">
    <property type="term" value="P:blood coagulation"/>
    <property type="evidence" value="ECO:0007669"/>
    <property type="project" value="InterPro"/>
</dbReference>
<dbReference type="Gene3D" id="3.90.215.10">
    <property type="entry name" value="Gamma Fibrinogen, chain A, domain 1"/>
    <property type="match status" value="1"/>
</dbReference>
<reference evidence="9" key="1">
    <citation type="submission" date="2025-08" db="UniProtKB">
        <authorList>
            <consortium name="Ensembl"/>
        </authorList>
    </citation>
    <scope>IDENTIFICATION</scope>
</reference>
<keyword evidence="2" id="KW-0964">Secreted</keyword>
<keyword evidence="4" id="KW-0175">Coiled coil</keyword>
<dbReference type="CDD" id="cd00087">
    <property type="entry name" value="FReD"/>
    <property type="match status" value="1"/>
</dbReference>
<dbReference type="AlphaFoldDB" id="A0A8C3HR88"/>
<dbReference type="Pfam" id="PF00147">
    <property type="entry name" value="Fibrinogen_C"/>
    <property type="match status" value="1"/>
</dbReference>
<sequence length="355" mass="39072">PSRVRAGRRATPASPQEGSFSFGQWLPGGSQEESDPVKPGWGSLSPADAHRIWDRSRWRFVEVAALAKVDIAPFAAVNLAAQHLLLLTCLLALSATVLALDIENLNIFNGTSDKILNLSPADPVPVHSAEHSRGKRASDTRPPAGRAWPKDCSEIPSGSPSGIYLIQPTGLHQLVVYCDMNETSGGWTVLQRNRRDTQITWAESWSTYKYGFGNVHDDYWLGTEYIYRITKQKVYQVRFVIHDSSGTMKYADYNLFGLEDESKGYRLRLGSYTGTAGDAMTSNNPGIVHDNMKFSTKDLDQDTYSGNCASSYSGGWWYSACYSVRLNVKGSITWGSICSGNCQASAILIKPASYC</sequence>
<dbReference type="Ensembl" id="ENSCPBT00000026166.1">
    <property type="protein sequence ID" value="ENSCPBP00000022218.1"/>
    <property type="gene ID" value="ENSCPBG00000015905.1"/>
</dbReference>
<dbReference type="OMA" id="WRFVEVA"/>
<evidence type="ECO:0000313" key="10">
    <source>
        <dbReference type="Proteomes" id="UP000694380"/>
    </source>
</evidence>
<evidence type="ECO:0000256" key="7">
    <source>
        <dbReference type="SAM" id="MobiDB-lite"/>
    </source>
</evidence>
<feature type="region of interest" description="Disordered" evidence="7">
    <location>
        <begin position="1"/>
        <end position="41"/>
    </location>
</feature>
<keyword evidence="5" id="KW-1015">Disulfide bond</keyword>
<organism evidence="9 10">
    <name type="scientific">Chrysemys picta bellii</name>
    <name type="common">Western painted turtle</name>
    <name type="synonym">Emys bellii</name>
    <dbReference type="NCBI Taxonomy" id="8478"/>
    <lineage>
        <taxon>Eukaryota</taxon>
        <taxon>Metazoa</taxon>
        <taxon>Chordata</taxon>
        <taxon>Craniata</taxon>
        <taxon>Vertebrata</taxon>
        <taxon>Euteleostomi</taxon>
        <taxon>Archelosauria</taxon>
        <taxon>Testudinata</taxon>
        <taxon>Testudines</taxon>
        <taxon>Cryptodira</taxon>
        <taxon>Durocryptodira</taxon>
        <taxon>Testudinoidea</taxon>
        <taxon>Emydidae</taxon>
        <taxon>Chrysemys</taxon>
    </lineage>
</organism>
<accession>A0A8C3HR88</accession>
<feature type="domain" description="Fibrinogen C-terminal" evidence="8">
    <location>
        <begin position="143"/>
        <end position="327"/>
    </location>
</feature>
<keyword evidence="6" id="KW-0325">Glycoprotein</keyword>
<evidence type="ECO:0000313" key="9">
    <source>
        <dbReference type="Ensembl" id="ENSCPBP00000022218.1"/>
    </source>
</evidence>
<dbReference type="InterPro" id="IPR036056">
    <property type="entry name" value="Fibrinogen-like_C"/>
</dbReference>
<evidence type="ECO:0000256" key="2">
    <source>
        <dbReference type="ARBA" id="ARBA00022525"/>
    </source>
</evidence>
<evidence type="ECO:0000256" key="4">
    <source>
        <dbReference type="ARBA" id="ARBA00023054"/>
    </source>
</evidence>
<keyword evidence="3" id="KW-0732">Signal</keyword>
<dbReference type="SMART" id="SM00186">
    <property type="entry name" value="FBG"/>
    <property type="match status" value="1"/>
</dbReference>
<evidence type="ECO:0000256" key="5">
    <source>
        <dbReference type="ARBA" id="ARBA00023157"/>
    </source>
</evidence>
<evidence type="ECO:0000256" key="6">
    <source>
        <dbReference type="ARBA" id="ARBA00023180"/>
    </source>
</evidence>
<reference evidence="9" key="2">
    <citation type="submission" date="2025-09" db="UniProtKB">
        <authorList>
            <consortium name="Ensembl"/>
        </authorList>
    </citation>
    <scope>IDENTIFICATION</scope>
</reference>
<dbReference type="PROSITE" id="PS51406">
    <property type="entry name" value="FIBRINOGEN_C_2"/>
    <property type="match status" value="1"/>
</dbReference>
<feature type="compositionally biased region" description="Polar residues" evidence="7">
    <location>
        <begin position="13"/>
        <end position="22"/>
    </location>
</feature>
<proteinExistence type="predicted"/>
<evidence type="ECO:0000259" key="8">
    <source>
        <dbReference type="PROSITE" id="PS51406"/>
    </source>
</evidence>
<dbReference type="PANTHER" id="PTHR47221">
    <property type="entry name" value="FIBRINOGEN ALPHA CHAIN"/>
    <property type="match status" value="1"/>
</dbReference>
<dbReference type="InterPro" id="IPR002181">
    <property type="entry name" value="Fibrinogen_a/b/g_C_dom"/>
</dbReference>
<evidence type="ECO:0000256" key="3">
    <source>
        <dbReference type="ARBA" id="ARBA00022729"/>
    </source>
</evidence>
<keyword evidence="10" id="KW-1185">Reference proteome</keyword>
<dbReference type="Proteomes" id="UP000694380">
    <property type="component" value="Unplaced"/>
</dbReference>
<dbReference type="SUPFAM" id="SSF56496">
    <property type="entry name" value="Fibrinogen C-terminal domain-like"/>
    <property type="match status" value="1"/>
</dbReference>
<dbReference type="PANTHER" id="PTHR47221:SF6">
    <property type="entry name" value="FIBRINOGEN ALPHA CHAIN"/>
    <property type="match status" value="1"/>
</dbReference>
<feature type="region of interest" description="Disordered" evidence="7">
    <location>
        <begin position="126"/>
        <end position="153"/>
    </location>
</feature>
<dbReference type="InterPro" id="IPR037579">
    <property type="entry name" value="FIB_ANG-like"/>
</dbReference>